<keyword evidence="3" id="KW-1185">Reference proteome</keyword>
<keyword evidence="1" id="KW-1133">Transmembrane helix</keyword>
<dbReference type="EMBL" id="JXAL01000033">
    <property type="protein sequence ID" value="KIL34438.1"/>
    <property type="molecule type" value="Genomic_DNA"/>
</dbReference>
<evidence type="ECO:0000313" key="2">
    <source>
        <dbReference type="EMBL" id="KIL34438.1"/>
    </source>
</evidence>
<keyword evidence="1" id="KW-0812">Transmembrane</keyword>
<evidence type="ECO:0000256" key="1">
    <source>
        <dbReference type="SAM" id="Phobius"/>
    </source>
</evidence>
<evidence type="ECO:0000313" key="3">
    <source>
        <dbReference type="Proteomes" id="UP000054526"/>
    </source>
</evidence>
<comment type="caution">
    <text evidence="2">The sequence shown here is derived from an EMBL/GenBank/DDBJ whole genome shotgun (WGS) entry which is preliminary data.</text>
</comment>
<reference evidence="2 3" key="1">
    <citation type="submission" date="2014-12" db="EMBL/GenBank/DDBJ databases">
        <title>Draft genome sequence of Cohnella kolymensis strain B-2846.</title>
        <authorList>
            <person name="Karlyshev A.V."/>
            <person name="Kudryashova E.B."/>
        </authorList>
    </citation>
    <scope>NUCLEOTIDE SEQUENCE [LARGE SCALE GENOMIC DNA]</scope>
    <source>
        <strain evidence="2 3">VKM B-2846</strain>
    </source>
</reference>
<sequence>MERFGDWILTLAAAGVMIWWVWRRFNRWLHEPPGAKLRRLAVAGGVDRDETVELIENYGYQVLSGKHRIPLGVAIDDGPTQATRLYFDYLAAKDDKYYLVKLDRARQPLEWTASGLRERLLVYALLFPDCEGILVVDSRDGLVKTVRFKVEDDE</sequence>
<feature type="transmembrane region" description="Helical" evidence="1">
    <location>
        <begin position="6"/>
        <end position="22"/>
    </location>
</feature>
<accession>A0ABR5A048</accession>
<dbReference type="Proteomes" id="UP000054526">
    <property type="component" value="Unassembled WGS sequence"/>
</dbReference>
<name>A0ABR5A048_9BACL</name>
<proteinExistence type="predicted"/>
<protein>
    <submittedName>
        <fullName evidence="2">Uncharacterized protein</fullName>
    </submittedName>
</protein>
<keyword evidence="1" id="KW-0472">Membrane</keyword>
<gene>
    <name evidence="2" type="ORF">SD71_19905</name>
</gene>
<organism evidence="2 3">
    <name type="scientific">Cohnella kolymensis</name>
    <dbReference type="NCBI Taxonomy" id="1590652"/>
    <lineage>
        <taxon>Bacteria</taxon>
        <taxon>Bacillati</taxon>
        <taxon>Bacillota</taxon>
        <taxon>Bacilli</taxon>
        <taxon>Bacillales</taxon>
        <taxon>Paenibacillaceae</taxon>
        <taxon>Cohnella</taxon>
    </lineage>
</organism>